<dbReference type="Pfam" id="PF20275">
    <property type="entry name" value="CTD10"/>
    <property type="match status" value="1"/>
</dbReference>
<dbReference type="InterPro" id="IPR046919">
    <property type="entry name" value="ABC-3C_CTD10"/>
</dbReference>
<evidence type="ECO:0000313" key="3">
    <source>
        <dbReference type="Proteomes" id="UP000297472"/>
    </source>
</evidence>
<organism evidence="2 3">
    <name type="scientific">Cryobacterium cryoconiti</name>
    <dbReference type="NCBI Taxonomy" id="1259239"/>
    <lineage>
        <taxon>Bacteria</taxon>
        <taxon>Bacillati</taxon>
        <taxon>Actinomycetota</taxon>
        <taxon>Actinomycetes</taxon>
        <taxon>Micrococcales</taxon>
        <taxon>Microbacteriaceae</taxon>
        <taxon>Cryobacterium</taxon>
    </lineage>
</organism>
<name>A0A4Y8JS62_9MICO</name>
<evidence type="ECO:0000313" key="2">
    <source>
        <dbReference type="EMBL" id="TFD28273.1"/>
    </source>
</evidence>
<protein>
    <recommendedName>
        <fullName evidence="1">ABC-three component systems C-terminal domain-containing protein</fullName>
    </recommendedName>
</protein>
<dbReference type="EMBL" id="SOHA01000036">
    <property type="protein sequence ID" value="TFD28273.1"/>
    <property type="molecule type" value="Genomic_DNA"/>
</dbReference>
<dbReference type="OrthoDB" id="596297at2"/>
<accession>A0A4Y8JS62</accession>
<keyword evidence="3" id="KW-1185">Reference proteome</keyword>
<evidence type="ECO:0000259" key="1">
    <source>
        <dbReference type="Pfam" id="PF20275"/>
    </source>
</evidence>
<sequence length="316" mass="35013">MTVRDPAWRDWYRSQHESRCRSTGSSFEDYVSDALSRFHGDYFNPSPAGSLGDGGCDGLAEAGSIVYACYGSRADGERALGAKMASDFDRAVSEWSDFTVWRFVTNAHPGPVAAAFIIKFQKAHAPASSRPISPVIWVPTDLWSKVIRDLPARDLADVFPGVPRAENVELADLLPLLDSLGNTPATTDEVGASIRPVPASKMRFNKLPSSARFEFNEGRLTAPRIDQWFDDQADPGLRDQQGEKFRCIYTQQRESTDIPSEILERIYTALGGSDFRMDSKRANAVYAVTAYFFDSCHIFEEPPADYDSEQALAATD</sequence>
<dbReference type="RefSeq" id="WP_134425188.1">
    <property type="nucleotide sequence ID" value="NZ_SOHA01000036.1"/>
</dbReference>
<gene>
    <name evidence="2" type="ORF">E3T49_12235</name>
</gene>
<dbReference type="AlphaFoldDB" id="A0A4Y8JS62"/>
<comment type="caution">
    <text evidence="2">The sequence shown here is derived from an EMBL/GenBank/DDBJ whole genome shotgun (WGS) entry which is preliminary data.</text>
</comment>
<reference evidence="2 3" key="1">
    <citation type="submission" date="2019-03" db="EMBL/GenBank/DDBJ databases">
        <title>Genomics of glacier-inhabiting Cryobacterium strains.</title>
        <authorList>
            <person name="Liu Q."/>
            <person name="Xin Y.-H."/>
        </authorList>
    </citation>
    <scope>NUCLEOTIDE SEQUENCE [LARGE SCALE GENOMIC DNA]</scope>
    <source>
        <strain evidence="2 3">TMT1-51</strain>
    </source>
</reference>
<feature type="domain" description="ABC-three component systems C-terminal" evidence="1">
    <location>
        <begin position="172"/>
        <end position="300"/>
    </location>
</feature>
<dbReference type="Proteomes" id="UP000297472">
    <property type="component" value="Unassembled WGS sequence"/>
</dbReference>
<proteinExistence type="predicted"/>